<dbReference type="Gene3D" id="1.10.10.10">
    <property type="entry name" value="Winged helix-like DNA-binding domain superfamily/Winged helix DNA-binding domain"/>
    <property type="match status" value="1"/>
</dbReference>
<dbReference type="Proteomes" id="UP000294621">
    <property type="component" value="Unassembled WGS sequence"/>
</dbReference>
<dbReference type="GO" id="GO:0016301">
    <property type="term" value="F:kinase activity"/>
    <property type="evidence" value="ECO:0007669"/>
    <property type="project" value="UniProtKB-KW"/>
</dbReference>
<keyword evidence="1" id="KW-0808">Transferase</keyword>
<dbReference type="InterPro" id="IPR036388">
    <property type="entry name" value="WH-like_DNA-bd_sf"/>
</dbReference>
<protein>
    <submittedName>
        <fullName evidence="6">ANTAR domain-containing protein</fullName>
    </submittedName>
</protein>
<evidence type="ECO:0000256" key="4">
    <source>
        <dbReference type="ARBA" id="ARBA00023163"/>
    </source>
</evidence>
<dbReference type="OrthoDB" id="3820533at2"/>
<gene>
    <name evidence="6" type="ORF">E2R57_11505</name>
</gene>
<proteinExistence type="predicted"/>
<keyword evidence="4" id="KW-0804">Transcription</keyword>
<evidence type="ECO:0000256" key="3">
    <source>
        <dbReference type="ARBA" id="ARBA00023015"/>
    </source>
</evidence>
<name>A0A4V3B1N8_9MICC</name>
<evidence type="ECO:0000256" key="1">
    <source>
        <dbReference type="ARBA" id="ARBA00022679"/>
    </source>
</evidence>
<dbReference type="InterPro" id="IPR029016">
    <property type="entry name" value="GAF-like_dom_sf"/>
</dbReference>
<keyword evidence="3" id="KW-0805">Transcription regulation</keyword>
<evidence type="ECO:0000259" key="5">
    <source>
        <dbReference type="PROSITE" id="PS50921"/>
    </source>
</evidence>
<feature type="domain" description="ANTAR" evidence="5">
    <location>
        <begin position="63"/>
        <end position="124"/>
    </location>
</feature>
<evidence type="ECO:0000313" key="7">
    <source>
        <dbReference type="Proteomes" id="UP000294621"/>
    </source>
</evidence>
<dbReference type="PROSITE" id="PS50921">
    <property type="entry name" value="ANTAR"/>
    <property type="match status" value="1"/>
</dbReference>
<dbReference type="Gene3D" id="3.30.450.40">
    <property type="match status" value="1"/>
</dbReference>
<dbReference type="InterPro" id="IPR003018">
    <property type="entry name" value="GAF"/>
</dbReference>
<comment type="caution">
    <text evidence="6">The sequence shown here is derived from an EMBL/GenBank/DDBJ whole genome shotgun (WGS) entry which is preliminary data.</text>
</comment>
<dbReference type="SMART" id="SM01012">
    <property type="entry name" value="ANTAR"/>
    <property type="match status" value="1"/>
</dbReference>
<dbReference type="SUPFAM" id="SSF52172">
    <property type="entry name" value="CheY-like"/>
    <property type="match status" value="1"/>
</dbReference>
<accession>A0A4V3B1N8</accession>
<dbReference type="InterPro" id="IPR011006">
    <property type="entry name" value="CheY-like_superfamily"/>
</dbReference>
<dbReference type="GO" id="GO:0003723">
    <property type="term" value="F:RNA binding"/>
    <property type="evidence" value="ECO:0007669"/>
    <property type="project" value="InterPro"/>
</dbReference>
<dbReference type="RefSeq" id="WP_133349171.1">
    <property type="nucleotide sequence ID" value="NZ_SMZQ01000005.1"/>
</dbReference>
<dbReference type="Pfam" id="PF13185">
    <property type="entry name" value="GAF_2"/>
    <property type="match status" value="1"/>
</dbReference>
<sequence>MAQSPAGRRIRSVLGIPLSADGQARAVLTLSMGRPDAFTEEAIYAAETFAGQASKIIRPALRIAEFKDVAENLQAALAHRTVIDTALGVVMAQNHRGHNAASAILRRAASARNVRLRDAAASVVASVSRQSDPWRVEPLTSRQPR</sequence>
<organism evidence="6 7">
    <name type="scientific">Arthrobacter nitrophenolicus</name>
    <dbReference type="NCBI Taxonomy" id="683150"/>
    <lineage>
        <taxon>Bacteria</taxon>
        <taxon>Bacillati</taxon>
        <taxon>Actinomycetota</taxon>
        <taxon>Actinomycetes</taxon>
        <taxon>Micrococcales</taxon>
        <taxon>Micrococcaceae</taxon>
        <taxon>Arthrobacter</taxon>
    </lineage>
</organism>
<evidence type="ECO:0000313" key="6">
    <source>
        <dbReference type="EMBL" id="TDL37358.1"/>
    </source>
</evidence>
<dbReference type="AlphaFoldDB" id="A0A4V3B1N8"/>
<keyword evidence="2" id="KW-0418">Kinase</keyword>
<dbReference type="EMBL" id="SMZQ01000005">
    <property type="protein sequence ID" value="TDL37358.1"/>
    <property type="molecule type" value="Genomic_DNA"/>
</dbReference>
<dbReference type="Pfam" id="PF03861">
    <property type="entry name" value="ANTAR"/>
    <property type="match status" value="1"/>
</dbReference>
<dbReference type="SUPFAM" id="SSF55781">
    <property type="entry name" value="GAF domain-like"/>
    <property type="match status" value="1"/>
</dbReference>
<dbReference type="InterPro" id="IPR005561">
    <property type="entry name" value="ANTAR"/>
</dbReference>
<reference evidence="6 7" key="1">
    <citation type="submission" date="2019-03" db="EMBL/GenBank/DDBJ databases">
        <title>Genome Sequencing and Assembly of Various Microbes Isolated from Partially Reclaimed Soil and Acid Mine Drainage (AMD) Site.</title>
        <authorList>
            <person name="Steinbock B."/>
            <person name="Bechtold R."/>
            <person name="Sevigny J.L."/>
            <person name="Thomas D."/>
            <person name="Cuthill L.R."/>
            <person name="Aveiro Johannsen E.J."/>
            <person name="Thomas K."/>
            <person name="Ghosh A."/>
        </authorList>
    </citation>
    <scope>NUCLEOTIDE SEQUENCE [LARGE SCALE GENOMIC DNA]</scope>
    <source>
        <strain evidence="6 7">S-A1</strain>
    </source>
</reference>
<evidence type="ECO:0000256" key="2">
    <source>
        <dbReference type="ARBA" id="ARBA00022777"/>
    </source>
</evidence>